<reference evidence="1" key="1">
    <citation type="submission" date="2021-08" db="EMBL/GenBank/DDBJ databases">
        <authorList>
            <person name="Niu Y."/>
        </authorList>
    </citation>
    <scope>NUCLEOTIDE SEQUENCE</scope>
</reference>
<name>A0A8K1NCK0_9VIRU</name>
<accession>A0A8K1NCK0</accession>
<dbReference type="EMBL" id="MZ727373">
    <property type="protein sequence ID" value="UCW44488.1"/>
    <property type="molecule type" value="Genomic_DNA"/>
</dbReference>
<proteinExistence type="predicted"/>
<sequence length="109" mass="12060">MMEANAPLGINKIIGRPVVIVEGFPYLKSVIDRYGEGRAKFACGTLHVLDVLLVRKLGGMNTHDNKSLVLVFPVPFAHIGQDVAAIDTTEGPEIHQHHLAAQRLNRERR</sequence>
<protein>
    <submittedName>
        <fullName evidence="1">Uncharacterized protein</fullName>
    </submittedName>
</protein>
<organism evidence="1">
    <name type="scientific">Pseudomonas phage PPAT</name>
    <dbReference type="NCBI Taxonomy" id="2871158"/>
    <lineage>
        <taxon>Viruses</taxon>
    </lineage>
</organism>
<evidence type="ECO:0000313" key="1">
    <source>
        <dbReference type="EMBL" id="UCW44488.1"/>
    </source>
</evidence>